<dbReference type="PANTHER" id="PTHR20986">
    <property type="entry name" value="FMRFAMIDE-RELATED PEPTIDES"/>
    <property type="match status" value="1"/>
</dbReference>
<evidence type="ECO:0000313" key="9">
    <source>
        <dbReference type="WBParaSite" id="PSU_v2.g16534.t1"/>
    </source>
</evidence>
<dbReference type="InterPro" id="IPR051041">
    <property type="entry name" value="FMRFamide-related_np"/>
</dbReference>
<dbReference type="Pfam" id="PF01581">
    <property type="entry name" value="FARP"/>
    <property type="match status" value="2"/>
</dbReference>
<dbReference type="AlphaFoldDB" id="A0A914Y8L3"/>
<dbReference type="GO" id="GO:0005576">
    <property type="term" value="C:extracellular region"/>
    <property type="evidence" value="ECO:0007669"/>
    <property type="project" value="UniProtKB-SubCell"/>
</dbReference>
<dbReference type="Proteomes" id="UP000887577">
    <property type="component" value="Unplaced"/>
</dbReference>
<dbReference type="GO" id="GO:0007218">
    <property type="term" value="P:neuropeptide signaling pathway"/>
    <property type="evidence" value="ECO:0007669"/>
    <property type="project" value="UniProtKB-KW"/>
</dbReference>
<comment type="subcellular location">
    <subcellularLocation>
        <location evidence="1">Secreted</location>
    </subcellularLocation>
</comment>
<keyword evidence="5" id="KW-0027">Amidation</keyword>
<dbReference type="WBParaSite" id="PSU_v2.g16534.t1">
    <property type="protein sequence ID" value="PSU_v2.g16534.t1"/>
    <property type="gene ID" value="PSU_v2.g16534"/>
</dbReference>
<keyword evidence="3" id="KW-0964">Secreted</keyword>
<sequence length="150" mass="17054">MLSSYCITVLIIAVCVSVINASKSNELSEEEAFLAQMKAIPPTVIETYNNYVNDDSSYEQLQKRSTTEMSEGEAQRDIRSPLGTMRFGKRNPLGTMRFGKRNPLGTMRFGKRSPLGTMRFGKRDLTQYDFIKRNPLGTMRFGKRSAFVDF</sequence>
<evidence type="ECO:0000256" key="6">
    <source>
        <dbReference type="ARBA" id="ARBA00023320"/>
    </source>
</evidence>
<name>A0A914Y8L3_9BILA</name>
<protein>
    <submittedName>
        <fullName evidence="9">Uncharacterized protein</fullName>
    </submittedName>
</protein>
<organism evidence="8 9">
    <name type="scientific">Panagrolaimus superbus</name>
    <dbReference type="NCBI Taxonomy" id="310955"/>
    <lineage>
        <taxon>Eukaryota</taxon>
        <taxon>Metazoa</taxon>
        <taxon>Ecdysozoa</taxon>
        <taxon>Nematoda</taxon>
        <taxon>Chromadorea</taxon>
        <taxon>Rhabditida</taxon>
        <taxon>Tylenchina</taxon>
        <taxon>Panagrolaimomorpha</taxon>
        <taxon>Panagrolaimoidea</taxon>
        <taxon>Panagrolaimidae</taxon>
        <taxon>Panagrolaimus</taxon>
    </lineage>
</organism>
<evidence type="ECO:0000256" key="7">
    <source>
        <dbReference type="SAM" id="SignalP"/>
    </source>
</evidence>
<dbReference type="PANTHER" id="PTHR20986:SF19">
    <property type="entry name" value="FMRFAMIDE-LIKE NEUROPEPTIDES 3"/>
    <property type="match status" value="1"/>
</dbReference>
<evidence type="ECO:0000256" key="5">
    <source>
        <dbReference type="ARBA" id="ARBA00022815"/>
    </source>
</evidence>
<keyword evidence="8" id="KW-1185">Reference proteome</keyword>
<evidence type="ECO:0000256" key="3">
    <source>
        <dbReference type="ARBA" id="ARBA00022525"/>
    </source>
</evidence>
<feature type="chain" id="PRO_5036780278" evidence="7">
    <location>
        <begin position="22"/>
        <end position="150"/>
    </location>
</feature>
<evidence type="ECO:0000313" key="8">
    <source>
        <dbReference type="Proteomes" id="UP000887577"/>
    </source>
</evidence>
<evidence type="ECO:0000256" key="4">
    <source>
        <dbReference type="ARBA" id="ARBA00022685"/>
    </source>
</evidence>
<evidence type="ECO:0000256" key="2">
    <source>
        <dbReference type="ARBA" id="ARBA00006356"/>
    </source>
</evidence>
<accession>A0A914Y8L3</accession>
<dbReference type="InterPro" id="IPR002544">
    <property type="entry name" value="FMRFamid-related_peptide-like"/>
</dbReference>
<evidence type="ECO:0000256" key="1">
    <source>
        <dbReference type="ARBA" id="ARBA00004613"/>
    </source>
</evidence>
<feature type="signal peptide" evidence="7">
    <location>
        <begin position="1"/>
        <end position="21"/>
    </location>
</feature>
<proteinExistence type="inferred from homology"/>
<comment type="similarity">
    <text evidence="2">Belongs to the FARP (FMRFamide related peptide) family.</text>
</comment>
<keyword evidence="6" id="KW-0527">Neuropeptide</keyword>
<keyword evidence="7" id="KW-0732">Signal</keyword>
<keyword evidence="4" id="KW-0165">Cleavage on pair of basic residues</keyword>
<reference evidence="9" key="1">
    <citation type="submission" date="2022-11" db="UniProtKB">
        <authorList>
            <consortium name="WormBaseParasite"/>
        </authorList>
    </citation>
    <scope>IDENTIFICATION</scope>
</reference>